<proteinExistence type="predicted"/>
<protein>
    <submittedName>
        <fullName evidence="2">Uncharacterized protein</fullName>
    </submittedName>
</protein>
<reference evidence="3" key="1">
    <citation type="journal article" date="2012" name="Nat. Biotechnol.">
        <title>Reference genome sequence of the model plant Setaria.</title>
        <authorList>
            <person name="Bennetzen J.L."/>
            <person name="Schmutz J."/>
            <person name="Wang H."/>
            <person name="Percifield R."/>
            <person name="Hawkins J."/>
            <person name="Pontaroli A.C."/>
            <person name="Estep M."/>
            <person name="Feng L."/>
            <person name="Vaughn J.N."/>
            <person name="Grimwood J."/>
            <person name="Jenkins J."/>
            <person name="Barry K."/>
            <person name="Lindquist E."/>
            <person name="Hellsten U."/>
            <person name="Deshpande S."/>
            <person name="Wang X."/>
            <person name="Wu X."/>
            <person name="Mitros T."/>
            <person name="Triplett J."/>
            <person name="Yang X."/>
            <person name="Ye C.Y."/>
            <person name="Mauro-Herrera M."/>
            <person name="Wang L."/>
            <person name="Li P."/>
            <person name="Sharma M."/>
            <person name="Sharma R."/>
            <person name="Ronald P.C."/>
            <person name="Panaud O."/>
            <person name="Kellogg E.A."/>
            <person name="Brutnell T.P."/>
            <person name="Doust A.N."/>
            <person name="Tuskan G.A."/>
            <person name="Rokhsar D."/>
            <person name="Devos K.M."/>
        </authorList>
    </citation>
    <scope>NUCLEOTIDE SEQUENCE [LARGE SCALE GENOMIC DNA]</scope>
    <source>
        <strain evidence="3">cv. Yugu1</strain>
    </source>
</reference>
<name>K3Z1D6_SETIT</name>
<feature type="compositionally biased region" description="Acidic residues" evidence="1">
    <location>
        <begin position="27"/>
        <end position="39"/>
    </location>
</feature>
<dbReference type="Gramene" id="KQL31281">
    <property type="protein sequence ID" value="KQL31281"/>
    <property type="gene ID" value="SETIT_020354mg"/>
</dbReference>
<dbReference type="InParanoid" id="K3Z1D6"/>
<evidence type="ECO:0000313" key="2">
    <source>
        <dbReference type="EnsemblPlants" id="KQL31281"/>
    </source>
</evidence>
<organism evidence="2 3">
    <name type="scientific">Setaria italica</name>
    <name type="common">Foxtail millet</name>
    <name type="synonym">Panicum italicum</name>
    <dbReference type="NCBI Taxonomy" id="4555"/>
    <lineage>
        <taxon>Eukaryota</taxon>
        <taxon>Viridiplantae</taxon>
        <taxon>Streptophyta</taxon>
        <taxon>Embryophyta</taxon>
        <taxon>Tracheophyta</taxon>
        <taxon>Spermatophyta</taxon>
        <taxon>Magnoliopsida</taxon>
        <taxon>Liliopsida</taxon>
        <taxon>Poales</taxon>
        <taxon>Poaceae</taxon>
        <taxon>PACMAD clade</taxon>
        <taxon>Panicoideae</taxon>
        <taxon>Panicodae</taxon>
        <taxon>Paniceae</taxon>
        <taxon>Cenchrinae</taxon>
        <taxon>Setaria</taxon>
    </lineage>
</organism>
<evidence type="ECO:0000256" key="1">
    <source>
        <dbReference type="SAM" id="MobiDB-lite"/>
    </source>
</evidence>
<dbReference type="Proteomes" id="UP000004995">
    <property type="component" value="Unassembled WGS sequence"/>
</dbReference>
<dbReference type="EMBL" id="AGNK02000526">
    <property type="status" value="NOT_ANNOTATED_CDS"/>
    <property type="molecule type" value="Genomic_DNA"/>
</dbReference>
<sequence>MDAKTAAIGSCHGLPASRVDGGFSWSELDDNFDNDGWED</sequence>
<reference evidence="2" key="2">
    <citation type="submission" date="2018-08" db="UniProtKB">
        <authorList>
            <consortium name="EnsemblPlants"/>
        </authorList>
    </citation>
    <scope>IDENTIFICATION</scope>
    <source>
        <strain evidence="2">Yugu1</strain>
    </source>
</reference>
<dbReference type="EnsemblPlants" id="KQL31281">
    <property type="protein sequence ID" value="KQL31281"/>
    <property type="gene ID" value="SETIT_020354mg"/>
</dbReference>
<dbReference type="HOGENOM" id="CLU_3320914_0_0_1"/>
<evidence type="ECO:0000313" key="3">
    <source>
        <dbReference type="Proteomes" id="UP000004995"/>
    </source>
</evidence>
<dbReference type="AlphaFoldDB" id="K3Z1D6"/>
<feature type="region of interest" description="Disordered" evidence="1">
    <location>
        <begin position="16"/>
        <end position="39"/>
    </location>
</feature>
<accession>K3Z1D6</accession>
<keyword evidence="3" id="KW-1185">Reference proteome</keyword>